<dbReference type="SMART" id="SM00065">
    <property type="entry name" value="GAF"/>
    <property type="match status" value="1"/>
</dbReference>
<reference evidence="5 6" key="1">
    <citation type="submission" date="2016-11" db="EMBL/GenBank/DDBJ databases">
        <authorList>
            <person name="Jaros S."/>
            <person name="Januszkiewicz K."/>
            <person name="Wedrychowicz H."/>
        </authorList>
    </citation>
    <scope>NUCLEOTIDE SEQUENCE [LARGE SCALE GENOMIC DNA]</scope>
    <source>
        <strain evidence="5 6">DSM 9705</strain>
    </source>
</reference>
<evidence type="ECO:0000313" key="5">
    <source>
        <dbReference type="EMBL" id="SHI09114.1"/>
    </source>
</evidence>
<dbReference type="SMART" id="SM00382">
    <property type="entry name" value="AAA"/>
    <property type="match status" value="1"/>
</dbReference>
<dbReference type="Gene3D" id="3.30.300.160">
    <property type="entry name" value="Type II secretion system, protein E, N-terminal domain"/>
    <property type="match status" value="1"/>
</dbReference>
<evidence type="ECO:0000256" key="1">
    <source>
        <dbReference type="ARBA" id="ARBA00006611"/>
    </source>
</evidence>
<dbReference type="Pfam" id="PF05157">
    <property type="entry name" value="MshEN"/>
    <property type="match status" value="1"/>
</dbReference>
<organism evidence="5 6">
    <name type="scientific">Desulfofustis glycolicus DSM 9705</name>
    <dbReference type="NCBI Taxonomy" id="1121409"/>
    <lineage>
        <taxon>Bacteria</taxon>
        <taxon>Pseudomonadati</taxon>
        <taxon>Thermodesulfobacteriota</taxon>
        <taxon>Desulfobulbia</taxon>
        <taxon>Desulfobulbales</taxon>
        <taxon>Desulfocapsaceae</taxon>
        <taxon>Desulfofustis</taxon>
    </lineage>
</organism>
<dbReference type="OrthoDB" id="9805147at2"/>
<evidence type="ECO:0000313" key="6">
    <source>
        <dbReference type="Proteomes" id="UP000184139"/>
    </source>
</evidence>
<dbReference type="AlphaFoldDB" id="A0A1M5YB82"/>
<dbReference type="GO" id="GO:0005886">
    <property type="term" value="C:plasma membrane"/>
    <property type="evidence" value="ECO:0007669"/>
    <property type="project" value="TreeGrafter"/>
</dbReference>
<keyword evidence="2" id="KW-0547">Nucleotide-binding</keyword>
<dbReference type="GO" id="GO:0005524">
    <property type="term" value="F:ATP binding"/>
    <property type="evidence" value="ECO:0007669"/>
    <property type="project" value="UniProtKB-KW"/>
</dbReference>
<name>A0A1M5YB82_9BACT</name>
<dbReference type="InterPro" id="IPR001482">
    <property type="entry name" value="T2SS/T4SS_dom"/>
</dbReference>
<dbReference type="SUPFAM" id="SSF55781">
    <property type="entry name" value="GAF domain-like"/>
    <property type="match status" value="1"/>
</dbReference>
<dbReference type="Gene3D" id="3.30.450.40">
    <property type="match status" value="1"/>
</dbReference>
<dbReference type="GO" id="GO:0016887">
    <property type="term" value="F:ATP hydrolysis activity"/>
    <property type="evidence" value="ECO:0007669"/>
    <property type="project" value="TreeGrafter"/>
</dbReference>
<dbReference type="PANTHER" id="PTHR30258:SF1">
    <property type="entry name" value="PROTEIN TRANSPORT PROTEIN HOFB HOMOLOG"/>
    <property type="match status" value="1"/>
</dbReference>
<dbReference type="InterPro" id="IPR003018">
    <property type="entry name" value="GAF"/>
</dbReference>
<evidence type="ECO:0000256" key="3">
    <source>
        <dbReference type="ARBA" id="ARBA00022840"/>
    </source>
</evidence>
<dbReference type="Pfam" id="PF13185">
    <property type="entry name" value="GAF_2"/>
    <property type="match status" value="1"/>
</dbReference>
<dbReference type="InterPro" id="IPR003593">
    <property type="entry name" value="AAA+_ATPase"/>
</dbReference>
<dbReference type="InterPro" id="IPR029016">
    <property type="entry name" value="GAF-like_dom_sf"/>
</dbReference>
<keyword evidence="3" id="KW-0067">ATP-binding</keyword>
<dbReference type="SUPFAM" id="SSF160246">
    <property type="entry name" value="EspE N-terminal domain-like"/>
    <property type="match status" value="1"/>
</dbReference>
<feature type="domain" description="Bacterial type II secretion system protein E" evidence="4">
    <location>
        <begin position="576"/>
        <end position="590"/>
    </location>
</feature>
<sequence>MTASATTSAEQTASQRVYDERFKKLVNEIHSASSPNAIMVGLRNKILNIYNVEMATIFLIDAKHNKLVSWVLLPGDSLSKIRMDINRSSITGFVAETRQTLNIMNVYDTDELHGIDPSLAFDSSWDQKTGHKTRQVLATPVVHNANLMGVIELINKRNSADFNPTDESRLKELADTLAIALFNHYKSGKKIPMRYEELVNREIISPQEMERAMVIATQQEKEVETVLMENYMIPKADLGDALAFVYKTGFVDLAAERFSADSFVTPNTVELLRKHLIVPLEKKRGEMVLAAKNPANQSGIMEVKNFFKAPRISVMLAFGDDIRELINSIVPPPAEDITAMNGAEEVPDEENYIPEIYQKIEDQPADVEVDNTPAVQLVNKMIEDAVKAGASDIHIEPYGTRQDAEVRFRVDGSCSNILNIPRANVKSIIARIKVLADLDISERRKPQDGKIKFTTMSADIVELRVATLPTADGNEDVVLRILADSKPIPLYKLAPERILNRLIPCITKPYGMFLVVGPTGSGKTTTLHSVLNYINTPEKKIWTAEDPVEITQYRLRQVQVKPHIGYTFAAAMRAFLRADPDIIMIGEMRDQETAKMAIEASLTGHVVFSTLHTNSAAETIVRLIEMGMDPFNFSDSLLGVLAQRLVRTLCEECKEPYNPTQKEYDNLVHHYGVMFFEHLNIPYSKDLTLFRARGCENCNDSGYKGRQGLFELLMANKKIKSLIIEKAPAEDIKIEAIDDGMTVLLQEGIHLIFAGKTDVKQVMSTCMI</sequence>
<dbReference type="InterPro" id="IPR027417">
    <property type="entry name" value="P-loop_NTPase"/>
</dbReference>
<comment type="similarity">
    <text evidence="1">Belongs to the GSP E family.</text>
</comment>
<evidence type="ECO:0000259" key="4">
    <source>
        <dbReference type="PROSITE" id="PS00662"/>
    </source>
</evidence>
<dbReference type="SUPFAM" id="SSF52540">
    <property type="entry name" value="P-loop containing nucleoside triphosphate hydrolases"/>
    <property type="match status" value="1"/>
</dbReference>
<dbReference type="PROSITE" id="PS00662">
    <property type="entry name" value="T2SP_E"/>
    <property type="match status" value="1"/>
</dbReference>
<accession>A0A1M5YB82</accession>
<keyword evidence="6" id="KW-1185">Reference proteome</keyword>
<dbReference type="EMBL" id="FQXS01000031">
    <property type="protein sequence ID" value="SHI09114.1"/>
    <property type="molecule type" value="Genomic_DNA"/>
</dbReference>
<evidence type="ECO:0000256" key="2">
    <source>
        <dbReference type="ARBA" id="ARBA00022741"/>
    </source>
</evidence>
<gene>
    <name evidence="5" type="ORF">SAMN02745124_03804</name>
</gene>
<dbReference type="STRING" id="1121409.SAMN02745124_03804"/>
<dbReference type="PANTHER" id="PTHR30258">
    <property type="entry name" value="TYPE II SECRETION SYSTEM PROTEIN GSPE-RELATED"/>
    <property type="match status" value="1"/>
</dbReference>
<dbReference type="CDD" id="cd01129">
    <property type="entry name" value="PulE-GspE-like"/>
    <property type="match status" value="1"/>
</dbReference>
<proteinExistence type="inferred from homology"/>
<dbReference type="Gene3D" id="3.40.50.300">
    <property type="entry name" value="P-loop containing nucleotide triphosphate hydrolases"/>
    <property type="match status" value="1"/>
</dbReference>
<dbReference type="InterPro" id="IPR007831">
    <property type="entry name" value="T2SS_GspE_N"/>
</dbReference>
<dbReference type="Proteomes" id="UP000184139">
    <property type="component" value="Unassembled WGS sequence"/>
</dbReference>
<dbReference type="InterPro" id="IPR037257">
    <property type="entry name" value="T2SS_E_N_sf"/>
</dbReference>
<dbReference type="Gene3D" id="3.30.450.90">
    <property type="match status" value="1"/>
</dbReference>
<dbReference type="RefSeq" id="WP_073378609.1">
    <property type="nucleotide sequence ID" value="NZ_FQXS01000031.1"/>
</dbReference>
<dbReference type="Pfam" id="PF00437">
    <property type="entry name" value="T2SSE"/>
    <property type="match status" value="1"/>
</dbReference>
<protein>
    <submittedName>
        <fullName evidence="5">Type II secretory pathway ATPase GspE/PulE or T4P pilus assembly pathway ATPase PilB</fullName>
    </submittedName>
</protein>